<organism evidence="2 3">
    <name type="scientific">Trichonephila clavipes</name>
    <name type="common">Golden silk orbweaver</name>
    <name type="synonym">Nephila clavipes</name>
    <dbReference type="NCBI Taxonomy" id="2585209"/>
    <lineage>
        <taxon>Eukaryota</taxon>
        <taxon>Metazoa</taxon>
        <taxon>Ecdysozoa</taxon>
        <taxon>Arthropoda</taxon>
        <taxon>Chelicerata</taxon>
        <taxon>Arachnida</taxon>
        <taxon>Araneae</taxon>
        <taxon>Araneomorphae</taxon>
        <taxon>Entelegynae</taxon>
        <taxon>Araneoidea</taxon>
        <taxon>Nephilidae</taxon>
        <taxon>Trichonephila</taxon>
    </lineage>
</organism>
<sequence>MFPLRLLRHPLPTLRHHIDYYNFPASQSGPFVLTIQVSQHLTTIALTENHHLSPPRPDSTPTRDIDNIMERTLPSSTNNFRPGTPLDSYCDRSLALTQEMNDLKLAIQATQTAINGYNAQGVSEGFLIDHQLRLQVTYKNNLPHVLLSSPCDTPNCTIHVTPRSTSVKGNLLEFPLSPKIQSNVKKTTMTLPPPLRKLSNNSRTNSDPEINFRLNLTNKCNALENSDPKTLQEAGTSSDPHAVNNIRSANPNASNPTTQF</sequence>
<gene>
    <name evidence="2" type="ORF">TNCV_4694331</name>
</gene>
<dbReference type="Proteomes" id="UP000887159">
    <property type="component" value="Unassembled WGS sequence"/>
</dbReference>
<evidence type="ECO:0000256" key="1">
    <source>
        <dbReference type="SAM" id="MobiDB-lite"/>
    </source>
</evidence>
<evidence type="ECO:0000313" key="2">
    <source>
        <dbReference type="EMBL" id="GFY31589.1"/>
    </source>
</evidence>
<proteinExistence type="predicted"/>
<dbReference type="AlphaFoldDB" id="A0A8X6WBW8"/>
<reference evidence="2" key="1">
    <citation type="submission" date="2020-08" db="EMBL/GenBank/DDBJ databases">
        <title>Multicomponent nature underlies the extraordinary mechanical properties of spider dragline silk.</title>
        <authorList>
            <person name="Kono N."/>
            <person name="Nakamura H."/>
            <person name="Mori M."/>
            <person name="Yoshida Y."/>
            <person name="Ohtoshi R."/>
            <person name="Malay A.D."/>
            <person name="Moran D.A.P."/>
            <person name="Tomita M."/>
            <person name="Numata K."/>
            <person name="Arakawa K."/>
        </authorList>
    </citation>
    <scope>NUCLEOTIDE SEQUENCE</scope>
</reference>
<feature type="region of interest" description="Disordered" evidence="1">
    <location>
        <begin position="189"/>
        <end position="209"/>
    </location>
</feature>
<protein>
    <submittedName>
        <fullName evidence="2">Uncharacterized protein</fullName>
    </submittedName>
</protein>
<feature type="compositionally biased region" description="Polar residues" evidence="1">
    <location>
        <begin position="233"/>
        <end position="260"/>
    </location>
</feature>
<keyword evidence="3" id="KW-1185">Reference proteome</keyword>
<comment type="caution">
    <text evidence="2">The sequence shown here is derived from an EMBL/GenBank/DDBJ whole genome shotgun (WGS) entry which is preliminary data.</text>
</comment>
<evidence type="ECO:0000313" key="3">
    <source>
        <dbReference type="Proteomes" id="UP000887159"/>
    </source>
</evidence>
<accession>A0A8X6WBW8</accession>
<name>A0A8X6WBW8_TRICX</name>
<dbReference type="EMBL" id="BMAU01021399">
    <property type="protein sequence ID" value="GFY31589.1"/>
    <property type="molecule type" value="Genomic_DNA"/>
</dbReference>
<feature type="region of interest" description="Disordered" evidence="1">
    <location>
        <begin position="226"/>
        <end position="260"/>
    </location>
</feature>
<feature type="compositionally biased region" description="Polar residues" evidence="1">
    <location>
        <begin position="198"/>
        <end position="209"/>
    </location>
</feature>